<reference evidence="1" key="1">
    <citation type="submission" date="2019-07" db="EMBL/GenBank/DDBJ databases">
        <title>Annotation for the trematode Paragonimus miyazaki's.</title>
        <authorList>
            <person name="Choi Y.-J."/>
        </authorList>
    </citation>
    <scope>NUCLEOTIDE SEQUENCE</scope>
    <source>
        <strain evidence="1">Japan</strain>
    </source>
</reference>
<sequence length="205" mass="23164">MASYVVDWPTFLSLPTDTTEVVFMAAMDDKETFFLVQRDAILFFDQKSLSLYFKCERSEECIRARGFNNSCCLNSESTSLAVTTELGYLILLNSIADVGDSRNNTQTIDFPSEELSQKKRIWENATRVILNVGSPAVCVCLFGEFLVVTSIYGGISLFNWDGHLIHVFLLKEAPFYHDIEYSKSESVCDDSLAFTEVKPVSRISR</sequence>
<name>A0A8S9YER1_9TREM</name>
<protein>
    <submittedName>
        <fullName evidence="1">Uncharacterized protein</fullName>
    </submittedName>
</protein>
<dbReference type="InterPro" id="IPR011044">
    <property type="entry name" value="Quino_amine_DH_bsu"/>
</dbReference>
<keyword evidence="2" id="KW-1185">Reference proteome</keyword>
<evidence type="ECO:0000313" key="1">
    <source>
        <dbReference type="EMBL" id="KAF7232405.1"/>
    </source>
</evidence>
<evidence type="ECO:0000313" key="2">
    <source>
        <dbReference type="Proteomes" id="UP000822476"/>
    </source>
</evidence>
<proteinExistence type="predicted"/>
<dbReference type="EMBL" id="JTDE01021832">
    <property type="protein sequence ID" value="KAF7232405.1"/>
    <property type="molecule type" value="Genomic_DNA"/>
</dbReference>
<dbReference type="Proteomes" id="UP000822476">
    <property type="component" value="Unassembled WGS sequence"/>
</dbReference>
<organism evidence="1 2">
    <name type="scientific">Paragonimus skrjabini miyazakii</name>
    <dbReference type="NCBI Taxonomy" id="59628"/>
    <lineage>
        <taxon>Eukaryota</taxon>
        <taxon>Metazoa</taxon>
        <taxon>Spiralia</taxon>
        <taxon>Lophotrochozoa</taxon>
        <taxon>Platyhelminthes</taxon>
        <taxon>Trematoda</taxon>
        <taxon>Digenea</taxon>
        <taxon>Plagiorchiida</taxon>
        <taxon>Troglotremata</taxon>
        <taxon>Troglotrematidae</taxon>
        <taxon>Paragonimus</taxon>
    </lineage>
</organism>
<gene>
    <name evidence="1" type="ORF">EG68_11978</name>
</gene>
<comment type="caution">
    <text evidence="1">The sequence shown here is derived from an EMBL/GenBank/DDBJ whole genome shotgun (WGS) entry which is preliminary data.</text>
</comment>
<dbReference type="SUPFAM" id="SSF50969">
    <property type="entry name" value="YVTN repeat-like/Quinoprotein amine dehydrogenase"/>
    <property type="match status" value="1"/>
</dbReference>
<dbReference type="AlphaFoldDB" id="A0A8S9YER1"/>
<accession>A0A8S9YER1</accession>